<keyword evidence="5" id="KW-1185">Reference proteome</keyword>
<evidence type="ECO:0000313" key="5">
    <source>
        <dbReference type="Proteomes" id="UP001501456"/>
    </source>
</evidence>
<dbReference type="NCBIfam" id="TIGR04183">
    <property type="entry name" value="Por_Secre_tail"/>
    <property type="match status" value="1"/>
</dbReference>
<sequence length="256" mass="27244">MKKTTYLLSFLLLTIFSISNSYSQCSFDSNDGGTVTDANFTSLSSAFSPTTGIGNSWTACGNGTLDKISVLAITEGQTATIGVYSGAGNGGALLGSATATTTAATSTTERNLVFDFSASNISLTNNSTYTWAIISGTFATRVTNSSIYPAGSAYSNTTEFTTNDFMFKVDITSSTLGVDNFTLTEPTVKLFPNPCIDYIQISGLIKSEVYTIYNNLGAEVYNGNATDNEKINIKSLTSGLYFLKLKNGKSIKFIKE</sequence>
<evidence type="ECO:0000313" key="4">
    <source>
        <dbReference type="EMBL" id="GAA3792672.1"/>
    </source>
</evidence>
<dbReference type="EMBL" id="BAABBI010000008">
    <property type="protein sequence ID" value="GAA3792672.1"/>
    <property type="molecule type" value="Genomic_DNA"/>
</dbReference>
<evidence type="ECO:0000256" key="2">
    <source>
        <dbReference type="SAM" id="SignalP"/>
    </source>
</evidence>
<gene>
    <name evidence="4" type="ORF">GCM10022271_26250</name>
</gene>
<name>A0ABP7HHA1_9FLAO</name>
<reference evidence="5" key="1">
    <citation type="journal article" date="2019" name="Int. J. Syst. Evol. Microbiol.">
        <title>The Global Catalogue of Microorganisms (GCM) 10K type strain sequencing project: providing services to taxonomists for standard genome sequencing and annotation.</title>
        <authorList>
            <consortium name="The Broad Institute Genomics Platform"/>
            <consortium name="The Broad Institute Genome Sequencing Center for Infectious Disease"/>
            <person name="Wu L."/>
            <person name="Ma J."/>
        </authorList>
    </citation>
    <scope>NUCLEOTIDE SEQUENCE [LARGE SCALE GENOMIC DNA]</scope>
    <source>
        <strain evidence="5">JCM 17525</strain>
    </source>
</reference>
<proteinExistence type="predicted"/>
<feature type="domain" description="Secretion system C-terminal sorting" evidence="3">
    <location>
        <begin position="190"/>
        <end position="250"/>
    </location>
</feature>
<accession>A0ABP7HHA1</accession>
<dbReference type="Proteomes" id="UP001501456">
    <property type="component" value="Unassembled WGS sequence"/>
</dbReference>
<comment type="caution">
    <text evidence="4">The sequence shown here is derived from an EMBL/GenBank/DDBJ whole genome shotgun (WGS) entry which is preliminary data.</text>
</comment>
<protein>
    <recommendedName>
        <fullName evidence="3">Secretion system C-terminal sorting domain-containing protein</fullName>
    </recommendedName>
</protein>
<feature type="signal peptide" evidence="2">
    <location>
        <begin position="1"/>
        <end position="23"/>
    </location>
</feature>
<evidence type="ECO:0000256" key="1">
    <source>
        <dbReference type="ARBA" id="ARBA00022729"/>
    </source>
</evidence>
<evidence type="ECO:0000259" key="3">
    <source>
        <dbReference type="Pfam" id="PF18962"/>
    </source>
</evidence>
<dbReference type="RefSeq" id="WP_344731082.1">
    <property type="nucleotide sequence ID" value="NZ_BAABBI010000008.1"/>
</dbReference>
<organism evidence="4 5">
    <name type="scientific">Corallibacter vietnamensis</name>
    <dbReference type="NCBI Taxonomy" id="904130"/>
    <lineage>
        <taxon>Bacteria</taxon>
        <taxon>Pseudomonadati</taxon>
        <taxon>Bacteroidota</taxon>
        <taxon>Flavobacteriia</taxon>
        <taxon>Flavobacteriales</taxon>
        <taxon>Flavobacteriaceae</taxon>
        <taxon>Corallibacter</taxon>
    </lineage>
</organism>
<feature type="chain" id="PRO_5046727790" description="Secretion system C-terminal sorting domain-containing protein" evidence="2">
    <location>
        <begin position="24"/>
        <end position="256"/>
    </location>
</feature>
<dbReference type="InterPro" id="IPR026444">
    <property type="entry name" value="Secre_tail"/>
</dbReference>
<keyword evidence="1 2" id="KW-0732">Signal</keyword>
<dbReference type="Pfam" id="PF18962">
    <property type="entry name" value="Por_Secre_tail"/>
    <property type="match status" value="1"/>
</dbReference>